<dbReference type="SUPFAM" id="SSF54236">
    <property type="entry name" value="Ubiquitin-like"/>
    <property type="match status" value="1"/>
</dbReference>
<feature type="compositionally biased region" description="Low complexity" evidence="1">
    <location>
        <begin position="49"/>
        <end position="75"/>
    </location>
</feature>
<dbReference type="InterPro" id="IPR029071">
    <property type="entry name" value="Ubiquitin-like_domsf"/>
</dbReference>
<evidence type="ECO:0000313" key="3">
    <source>
        <dbReference type="Proteomes" id="UP000887540"/>
    </source>
</evidence>
<accession>A0A914CI95</accession>
<feature type="region of interest" description="Disordered" evidence="1">
    <location>
        <begin position="1"/>
        <end position="105"/>
    </location>
</feature>
<dbReference type="AlphaFoldDB" id="A0A914CI95"/>
<feature type="compositionally biased region" description="Polar residues" evidence="1">
    <location>
        <begin position="1"/>
        <end position="44"/>
    </location>
</feature>
<dbReference type="InterPro" id="IPR000299">
    <property type="entry name" value="FERM_domain"/>
</dbReference>
<proteinExistence type="predicted"/>
<organism evidence="3 4">
    <name type="scientific">Acrobeloides nanus</name>
    <dbReference type="NCBI Taxonomy" id="290746"/>
    <lineage>
        <taxon>Eukaryota</taxon>
        <taxon>Metazoa</taxon>
        <taxon>Ecdysozoa</taxon>
        <taxon>Nematoda</taxon>
        <taxon>Chromadorea</taxon>
        <taxon>Rhabditida</taxon>
        <taxon>Tylenchina</taxon>
        <taxon>Cephalobomorpha</taxon>
        <taxon>Cephaloboidea</taxon>
        <taxon>Cephalobidae</taxon>
        <taxon>Acrobeloides</taxon>
    </lineage>
</organism>
<sequence>MEERPTTSQGGSTHALQCLPSTSTETNHRSSPLTTVMSSNSTTPAHKLSSAASPTGSATSNITSSSIAAPSISNHIPPPLDRERMVGTPSSSGAPSPSLTPTSSRSAFSSIKSGFRFSKSTPTPALSRAKILSSLYANVPNKHKLIHVHTLTSENLPIAVESKCQVWDIFHCCCVHLSIEDDRFFGLSIRSPSEGYHVFASIQRS</sequence>
<feature type="domain" description="FERM" evidence="2">
    <location>
        <begin position="144"/>
        <end position="205"/>
    </location>
</feature>
<name>A0A914CI95_9BILA</name>
<protein>
    <submittedName>
        <fullName evidence="4">FERM domain-containing protein</fullName>
    </submittedName>
</protein>
<dbReference type="Proteomes" id="UP000887540">
    <property type="component" value="Unplaced"/>
</dbReference>
<dbReference type="WBParaSite" id="ACRNAN_scaffold11113.g26583.t1">
    <property type="protein sequence ID" value="ACRNAN_scaffold11113.g26583.t1"/>
    <property type="gene ID" value="ACRNAN_scaffold11113.g26583"/>
</dbReference>
<evidence type="ECO:0000256" key="1">
    <source>
        <dbReference type="SAM" id="MobiDB-lite"/>
    </source>
</evidence>
<feature type="compositionally biased region" description="Low complexity" evidence="1">
    <location>
        <begin position="88"/>
        <end position="105"/>
    </location>
</feature>
<reference evidence="4" key="1">
    <citation type="submission" date="2022-11" db="UniProtKB">
        <authorList>
            <consortium name="WormBaseParasite"/>
        </authorList>
    </citation>
    <scope>IDENTIFICATION</scope>
</reference>
<keyword evidence="3" id="KW-1185">Reference proteome</keyword>
<evidence type="ECO:0000259" key="2">
    <source>
        <dbReference type="PROSITE" id="PS50057"/>
    </source>
</evidence>
<dbReference type="PROSITE" id="PS50057">
    <property type="entry name" value="FERM_3"/>
    <property type="match status" value="1"/>
</dbReference>
<evidence type="ECO:0000313" key="4">
    <source>
        <dbReference type="WBParaSite" id="ACRNAN_scaffold11113.g26583.t1"/>
    </source>
</evidence>